<dbReference type="EMBL" id="SJPU01000005">
    <property type="protein sequence ID" value="TWU09926.1"/>
    <property type="molecule type" value="Genomic_DNA"/>
</dbReference>
<comment type="caution">
    <text evidence="2">The sequence shown here is derived from an EMBL/GenBank/DDBJ whole genome shotgun (WGS) entry which is preliminary data.</text>
</comment>
<feature type="chain" id="PRO_5022753507" evidence="1">
    <location>
        <begin position="25"/>
        <end position="181"/>
    </location>
</feature>
<gene>
    <name evidence="2" type="ORF">Poly21_52540</name>
</gene>
<dbReference type="Proteomes" id="UP000319908">
    <property type="component" value="Unassembled WGS sequence"/>
</dbReference>
<evidence type="ECO:0000256" key="1">
    <source>
        <dbReference type="SAM" id="SignalP"/>
    </source>
</evidence>
<accession>A0A5C6BF52</accession>
<organism evidence="2 3">
    <name type="scientific">Allorhodopirellula heiligendammensis</name>
    <dbReference type="NCBI Taxonomy" id="2714739"/>
    <lineage>
        <taxon>Bacteria</taxon>
        <taxon>Pseudomonadati</taxon>
        <taxon>Planctomycetota</taxon>
        <taxon>Planctomycetia</taxon>
        <taxon>Pirellulales</taxon>
        <taxon>Pirellulaceae</taxon>
        <taxon>Allorhodopirellula</taxon>
    </lineage>
</organism>
<keyword evidence="3" id="KW-1185">Reference proteome</keyword>
<dbReference type="AlphaFoldDB" id="A0A5C6BF52"/>
<proteinExistence type="predicted"/>
<name>A0A5C6BF52_9BACT</name>
<dbReference type="PROSITE" id="PS51257">
    <property type="entry name" value="PROKAR_LIPOPROTEIN"/>
    <property type="match status" value="1"/>
</dbReference>
<reference evidence="2 3" key="1">
    <citation type="journal article" date="2020" name="Antonie Van Leeuwenhoek">
        <title>Rhodopirellula heiligendammensis sp. nov., Rhodopirellula pilleata sp. nov., and Rhodopirellula solitaria sp. nov. isolated from natural or artificial marine surfaces in Northern Germany and California, USA, and emended description of the genus Rhodopirellula.</title>
        <authorList>
            <person name="Kallscheuer N."/>
            <person name="Wiegand S."/>
            <person name="Jogler M."/>
            <person name="Boedeker C."/>
            <person name="Peeters S.H."/>
            <person name="Rast P."/>
            <person name="Heuer A."/>
            <person name="Jetten M.S.M."/>
            <person name="Rohde M."/>
            <person name="Jogler C."/>
        </authorList>
    </citation>
    <scope>NUCLEOTIDE SEQUENCE [LARGE SCALE GENOMIC DNA]</scope>
    <source>
        <strain evidence="2 3">Poly21</strain>
    </source>
</reference>
<feature type="signal peptide" evidence="1">
    <location>
        <begin position="1"/>
        <end position="24"/>
    </location>
</feature>
<protein>
    <submittedName>
        <fullName evidence="2">Uncharacterized protein</fullName>
    </submittedName>
</protein>
<sequence length="181" mass="20280">MSTVARMKTHITLLLALGFATVCGCTDNQMQVPLVRITHDQRDRYLEVGGLHGSELNGLIMDDTDEYDACIANVISTLEHYGKLGIDRECPYYVNRYAPADYFPCIETKGVDYVTLELISDLHADVVAMPAKYRIDLCSAFPFWTDELNVFIERGKIYWYADDETAAKIGLLNKSSLPIGG</sequence>
<evidence type="ECO:0000313" key="2">
    <source>
        <dbReference type="EMBL" id="TWU09926.1"/>
    </source>
</evidence>
<evidence type="ECO:0000313" key="3">
    <source>
        <dbReference type="Proteomes" id="UP000319908"/>
    </source>
</evidence>
<keyword evidence="1" id="KW-0732">Signal</keyword>